<evidence type="ECO:0000259" key="2">
    <source>
        <dbReference type="Pfam" id="PF10005"/>
    </source>
</evidence>
<dbReference type="InterPro" id="IPR011201">
    <property type="entry name" value="Zinc-ribbon_6_bact"/>
</dbReference>
<dbReference type="Proteomes" id="UP000542776">
    <property type="component" value="Unassembled WGS sequence"/>
</dbReference>
<evidence type="ECO:0000313" key="3">
    <source>
        <dbReference type="EMBL" id="MBB3997342.1"/>
    </source>
</evidence>
<dbReference type="AlphaFoldDB" id="A0A7W6E9S2"/>
<comment type="caution">
    <text evidence="3">The sequence shown here is derived from an EMBL/GenBank/DDBJ whole genome shotgun (WGS) entry which is preliminary data.</text>
</comment>
<organism evidence="3 4">
    <name type="scientific">Aureimonas pseudogalii</name>
    <dbReference type="NCBI Taxonomy" id="1744844"/>
    <lineage>
        <taxon>Bacteria</taxon>
        <taxon>Pseudomonadati</taxon>
        <taxon>Pseudomonadota</taxon>
        <taxon>Alphaproteobacteria</taxon>
        <taxon>Hyphomicrobiales</taxon>
        <taxon>Aurantimonadaceae</taxon>
        <taxon>Aureimonas</taxon>
    </lineage>
</organism>
<dbReference type="RefSeq" id="WP_183198737.1">
    <property type="nucleotide sequence ID" value="NZ_JACIEK010000001.1"/>
</dbReference>
<dbReference type="PIRSF" id="PIRSF012641">
    <property type="entry name" value="UCP012641"/>
    <property type="match status" value="1"/>
</dbReference>
<proteinExistence type="predicted"/>
<dbReference type="Pfam" id="PF10005">
    <property type="entry name" value="Zn_ribbon_DZR_6"/>
    <property type="match status" value="1"/>
</dbReference>
<keyword evidence="4" id="KW-1185">Reference proteome</keyword>
<dbReference type="InterPro" id="IPR031321">
    <property type="entry name" value="UCP012641"/>
</dbReference>
<reference evidence="3 4" key="1">
    <citation type="submission" date="2020-08" db="EMBL/GenBank/DDBJ databases">
        <title>Genomic Encyclopedia of Type Strains, Phase IV (KMG-IV): sequencing the most valuable type-strain genomes for metagenomic binning, comparative biology and taxonomic classification.</title>
        <authorList>
            <person name="Goeker M."/>
        </authorList>
    </citation>
    <scope>NUCLEOTIDE SEQUENCE [LARGE SCALE GENOMIC DNA]</scope>
    <source>
        <strain evidence="3 4">DSM 102238</strain>
    </source>
</reference>
<name>A0A7W6E9S2_9HYPH</name>
<evidence type="ECO:0000256" key="1">
    <source>
        <dbReference type="SAM" id="MobiDB-lite"/>
    </source>
</evidence>
<sequence>MKLFSCPACDQVVFFSNVTCERCGHALGYEPRQNRVLALEKADDGWVSVGRRSQGDRWTYCDNYRYGVCNWLIPAGSDAKYCLADRHNLMVPDLSNPLNQKLWGKMEAAKHRLFYTLLRLKLPLYTRDEHPEGLGFKFLADNPNSTKKVMTGHDKGVVTVALAEADDLERETRRNAMGEPYRTLLGHFRHEVGHWYWNILVRDGGALEACRAVFGDDTQDYGEALKRHYANGPKPNWQEDYVSAYAASHAWEDFAETWAHYLHIVDTLEVGGSFGMTIRPQLDLDGILTADLAFDVYDPRTTIEEIADSWLAISQALNSMNRAMGLGDLYPFVLSPAVIAKLGFIHDLVHGRAGQRRHSHPSEKTSNDARVLARQTENA</sequence>
<feature type="domain" description="Zinc-ribbon" evidence="2">
    <location>
        <begin position="3"/>
        <end position="96"/>
    </location>
</feature>
<protein>
    <recommendedName>
        <fullName evidence="2">Zinc-ribbon domain-containing protein</fullName>
    </recommendedName>
</protein>
<accession>A0A7W6E9S2</accession>
<dbReference type="EMBL" id="JACIEK010000001">
    <property type="protein sequence ID" value="MBB3997342.1"/>
    <property type="molecule type" value="Genomic_DNA"/>
</dbReference>
<gene>
    <name evidence="3" type="ORF">GGR04_001163</name>
</gene>
<dbReference type="Gene3D" id="3.40.390.70">
    <property type="match status" value="1"/>
</dbReference>
<feature type="region of interest" description="Disordered" evidence="1">
    <location>
        <begin position="354"/>
        <end position="379"/>
    </location>
</feature>
<evidence type="ECO:0000313" key="4">
    <source>
        <dbReference type="Proteomes" id="UP000542776"/>
    </source>
</evidence>
<dbReference type="Pfam" id="PF15887">
    <property type="entry name" value="Peptidase_Mx"/>
    <property type="match status" value="1"/>
</dbReference>